<protein>
    <submittedName>
        <fullName evidence="1">Uncharacterized protein</fullName>
    </submittedName>
</protein>
<comment type="caution">
    <text evidence="1">The sequence shown here is derived from an EMBL/GenBank/DDBJ whole genome shotgun (WGS) entry which is preliminary data.</text>
</comment>
<name>X1JG35_9ZZZZ</name>
<accession>X1JG35</accession>
<feature type="non-terminal residue" evidence="1">
    <location>
        <position position="44"/>
    </location>
</feature>
<sequence length="44" mass="5209">FEVVWLCRKHHILADRGKIDVTEMIDMDTTEWSKDQEKIFSGSI</sequence>
<proteinExistence type="predicted"/>
<feature type="non-terminal residue" evidence="1">
    <location>
        <position position="1"/>
    </location>
</feature>
<dbReference type="AlphaFoldDB" id="X1JG35"/>
<evidence type="ECO:0000313" key="1">
    <source>
        <dbReference type="EMBL" id="GAH93681.1"/>
    </source>
</evidence>
<organism evidence="1">
    <name type="scientific">marine sediment metagenome</name>
    <dbReference type="NCBI Taxonomy" id="412755"/>
    <lineage>
        <taxon>unclassified sequences</taxon>
        <taxon>metagenomes</taxon>
        <taxon>ecological metagenomes</taxon>
    </lineage>
</organism>
<dbReference type="EMBL" id="BARU01049480">
    <property type="protein sequence ID" value="GAH93681.1"/>
    <property type="molecule type" value="Genomic_DNA"/>
</dbReference>
<gene>
    <name evidence="1" type="ORF">S03H2_72810</name>
</gene>
<reference evidence="1" key="1">
    <citation type="journal article" date="2014" name="Front. Microbiol.">
        <title>High frequency of phylogenetically diverse reductive dehalogenase-homologous genes in deep subseafloor sedimentary metagenomes.</title>
        <authorList>
            <person name="Kawai M."/>
            <person name="Futagami T."/>
            <person name="Toyoda A."/>
            <person name="Takaki Y."/>
            <person name="Nishi S."/>
            <person name="Hori S."/>
            <person name="Arai W."/>
            <person name="Tsubouchi T."/>
            <person name="Morono Y."/>
            <person name="Uchiyama I."/>
            <person name="Ito T."/>
            <person name="Fujiyama A."/>
            <person name="Inagaki F."/>
            <person name="Takami H."/>
        </authorList>
    </citation>
    <scope>NUCLEOTIDE SEQUENCE</scope>
    <source>
        <strain evidence="1">Expedition CK06-06</strain>
    </source>
</reference>